<dbReference type="PROSITE" id="PS00134">
    <property type="entry name" value="TRYPSIN_HIS"/>
    <property type="match status" value="1"/>
</dbReference>
<keyword evidence="4 7" id="KW-0378">Hydrolase</keyword>
<dbReference type="GO" id="GO:0004252">
    <property type="term" value="F:serine-type endopeptidase activity"/>
    <property type="evidence" value="ECO:0007669"/>
    <property type="project" value="InterPro"/>
</dbReference>
<dbReference type="SMART" id="SM00020">
    <property type="entry name" value="Tryp_SPc"/>
    <property type="match status" value="1"/>
</dbReference>
<accession>A0A3R7QY61</accession>
<dbReference type="PRINTS" id="PR00722">
    <property type="entry name" value="CHYMOTRYPSIN"/>
</dbReference>
<dbReference type="SUPFAM" id="SSF50494">
    <property type="entry name" value="Trypsin-like serine proteases"/>
    <property type="match status" value="1"/>
</dbReference>
<evidence type="ECO:0000256" key="7">
    <source>
        <dbReference type="RuleBase" id="RU363034"/>
    </source>
</evidence>
<dbReference type="Proteomes" id="UP000283509">
    <property type="component" value="Unassembled WGS sequence"/>
</dbReference>
<keyword evidence="11" id="KW-1185">Reference proteome</keyword>
<keyword evidence="2" id="KW-0964">Secreted</keyword>
<dbReference type="PANTHER" id="PTHR24264:SF65">
    <property type="entry name" value="SRCR DOMAIN-CONTAINING PROTEIN"/>
    <property type="match status" value="1"/>
</dbReference>
<dbReference type="AlphaFoldDB" id="A0A3R7QY61"/>
<feature type="domain" description="Peptidase S1" evidence="9">
    <location>
        <begin position="103"/>
        <end position="373"/>
    </location>
</feature>
<sequence>MCRQRSSCTKQGGRCIPRDETCSKISSDNLCKGFSCKCCLGNSPSCAITPGCHLRGGFCFHGSANDICEDGTIVKNECQGEDCACCIPKSGSCRCGLANDARIIGGQEISPYYKYPWLIGMLRPRAYKNEFYCGGSIINRNYVLTAAHCLLGDDDLPLPAKEFQVGIANHDFNSEDDDIPGVTRAVDVKSYIIHEDYVPQDLTDNNKDIALLLLKESLDVATRPQVRPVCLPSDPNRKYEGETGTVIGWGDTKNGKGVYPDAAREVNVPIRDCKLDKIAGSPITPQMMCAGRKKSKNKSAKGACFGDSGGPLFVQEEGRSTQRRTGICINIVMGKNKVHSKQPIKSGNPIYKRAGALPAKAKAKTKPVKTNLRKLKIKNEETIKSLDKKVDSFRQAVSDSQKKPKERPPRPTPEDPPEVNMEEAAEELSKL</sequence>
<evidence type="ECO:0000313" key="11">
    <source>
        <dbReference type="Proteomes" id="UP000283509"/>
    </source>
</evidence>
<dbReference type="STRING" id="6689.A0A3R7QY61"/>
<evidence type="ECO:0000313" key="10">
    <source>
        <dbReference type="EMBL" id="ROT82872.1"/>
    </source>
</evidence>
<dbReference type="Pfam" id="PF00089">
    <property type="entry name" value="Trypsin"/>
    <property type="match status" value="1"/>
</dbReference>
<dbReference type="InterPro" id="IPR043504">
    <property type="entry name" value="Peptidase_S1_PA_chymotrypsin"/>
</dbReference>
<dbReference type="PROSITE" id="PS00135">
    <property type="entry name" value="TRYPSIN_SER"/>
    <property type="match status" value="1"/>
</dbReference>
<evidence type="ECO:0000256" key="1">
    <source>
        <dbReference type="ARBA" id="ARBA00004613"/>
    </source>
</evidence>
<dbReference type="GO" id="GO:0005615">
    <property type="term" value="C:extracellular space"/>
    <property type="evidence" value="ECO:0007669"/>
    <property type="project" value="TreeGrafter"/>
</dbReference>
<dbReference type="InterPro" id="IPR009003">
    <property type="entry name" value="Peptidase_S1_PA"/>
</dbReference>
<dbReference type="InterPro" id="IPR033116">
    <property type="entry name" value="TRYPSIN_SER"/>
</dbReference>
<keyword evidence="3 7" id="KW-0645">Protease</keyword>
<keyword evidence="5 7" id="KW-0720">Serine protease</keyword>
<dbReference type="InterPro" id="IPR031389">
    <property type="entry name" value="RBIS"/>
</dbReference>
<dbReference type="Gene3D" id="2.40.10.10">
    <property type="entry name" value="Trypsin-like serine proteases"/>
    <property type="match status" value="1"/>
</dbReference>
<organism evidence="10 11">
    <name type="scientific">Penaeus vannamei</name>
    <name type="common">Whiteleg shrimp</name>
    <name type="synonym">Litopenaeus vannamei</name>
    <dbReference type="NCBI Taxonomy" id="6689"/>
    <lineage>
        <taxon>Eukaryota</taxon>
        <taxon>Metazoa</taxon>
        <taxon>Ecdysozoa</taxon>
        <taxon>Arthropoda</taxon>
        <taxon>Crustacea</taxon>
        <taxon>Multicrustacea</taxon>
        <taxon>Malacostraca</taxon>
        <taxon>Eumalacostraca</taxon>
        <taxon>Eucarida</taxon>
        <taxon>Decapoda</taxon>
        <taxon>Dendrobranchiata</taxon>
        <taxon>Penaeoidea</taxon>
        <taxon>Penaeidae</taxon>
        <taxon>Penaeus</taxon>
    </lineage>
</organism>
<evidence type="ECO:0000256" key="4">
    <source>
        <dbReference type="ARBA" id="ARBA00022801"/>
    </source>
</evidence>
<dbReference type="CDD" id="cd00190">
    <property type="entry name" value="Tryp_SPc"/>
    <property type="match status" value="1"/>
</dbReference>
<dbReference type="PROSITE" id="PS50240">
    <property type="entry name" value="TRYPSIN_DOM"/>
    <property type="match status" value="1"/>
</dbReference>
<dbReference type="InterPro" id="IPR001314">
    <property type="entry name" value="Peptidase_S1A"/>
</dbReference>
<dbReference type="OrthoDB" id="6353876at2759"/>
<dbReference type="PANTHER" id="PTHR24264">
    <property type="entry name" value="TRYPSIN-RELATED"/>
    <property type="match status" value="1"/>
</dbReference>
<feature type="compositionally biased region" description="Basic and acidic residues" evidence="8">
    <location>
        <begin position="400"/>
        <end position="413"/>
    </location>
</feature>
<protein>
    <submittedName>
        <fullName evidence="10">Putative trypsin-1</fullName>
    </submittedName>
</protein>
<dbReference type="InterPro" id="IPR001254">
    <property type="entry name" value="Trypsin_dom"/>
</dbReference>
<dbReference type="InterPro" id="IPR018114">
    <property type="entry name" value="TRYPSIN_HIS"/>
</dbReference>
<feature type="region of interest" description="Disordered" evidence="8">
    <location>
        <begin position="388"/>
        <end position="431"/>
    </location>
</feature>
<gene>
    <name evidence="10" type="ORF">C7M84_023945</name>
</gene>
<comment type="caution">
    <text evidence="10">The sequence shown here is derived from an EMBL/GenBank/DDBJ whole genome shotgun (WGS) entry which is preliminary data.</text>
</comment>
<evidence type="ECO:0000256" key="5">
    <source>
        <dbReference type="ARBA" id="ARBA00022825"/>
    </source>
</evidence>
<dbReference type="GO" id="GO:0006508">
    <property type="term" value="P:proteolysis"/>
    <property type="evidence" value="ECO:0007669"/>
    <property type="project" value="UniProtKB-KW"/>
</dbReference>
<dbReference type="Pfam" id="PF15679">
    <property type="entry name" value="DUF4665"/>
    <property type="match status" value="1"/>
</dbReference>
<evidence type="ECO:0000256" key="2">
    <source>
        <dbReference type="ARBA" id="ARBA00022525"/>
    </source>
</evidence>
<comment type="subcellular location">
    <subcellularLocation>
        <location evidence="1">Secreted</location>
    </subcellularLocation>
</comment>
<dbReference type="GO" id="GO:0042254">
    <property type="term" value="P:ribosome biogenesis"/>
    <property type="evidence" value="ECO:0007669"/>
    <property type="project" value="InterPro"/>
</dbReference>
<dbReference type="FunFam" id="2.40.10.10:FF:000068">
    <property type="entry name" value="transmembrane protease serine 2"/>
    <property type="match status" value="1"/>
</dbReference>
<dbReference type="InterPro" id="IPR050127">
    <property type="entry name" value="Serine_Proteases_S1"/>
</dbReference>
<dbReference type="EMBL" id="QCYY01000764">
    <property type="protein sequence ID" value="ROT82872.1"/>
    <property type="molecule type" value="Genomic_DNA"/>
</dbReference>
<evidence type="ECO:0000256" key="3">
    <source>
        <dbReference type="ARBA" id="ARBA00022670"/>
    </source>
</evidence>
<reference evidence="10 11" key="1">
    <citation type="submission" date="2018-04" db="EMBL/GenBank/DDBJ databases">
        <authorList>
            <person name="Zhang X."/>
            <person name="Yuan J."/>
            <person name="Li F."/>
            <person name="Xiang J."/>
        </authorList>
    </citation>
    <scope>NUCLEOTIDE SEQUENCE [LARGE SCALE GENOMIC DNA]</scope>
    <source>
        <tissue evidence="10">Muscle</tissue>
    </source>
</reference>
<evidence type="ECO:0000256" key="6">
    <source>
        <dbReference type="ARBA" id="ARBA00023157"/>
    </source>
</evidence>
<reference evidence="10 11" key="2">
    <citation type="submission" date="2019-01" db="EMBL/GenBank/DDBJ databases">
        <title>The decoding of complex shrimp genome reveals the adaptation for benthos swimmer, frequently molting mechanism and breeding impact on genome.</title>
        <authorList>
            <person name="Sun Y."/>
            <person name="Gao Y."/>
            <person name="Yu Y."/>
        </authorList>
    </citation>
    <scope>NUCLEOTIDE SEQUENCE [LARGE SCALE GENOMIC DNA]</scope>
    <source>
        <tissue evidence="10">Muscle</tissue>
    </source>
</reference>
<name>A0A3R7QY61_PENVA</name>
<keyword evidence="6" id="KW-1015">Disulfide bond</keyword>
<evidence type="ECO:0000259" key="9">
    <source>
        <dbReference type="PROSITE" id="PS50240"/>
    </source>
</evidence>
<proteinExistence type="predicted"/>
<feature type="compositionally biased region" description="Acidic residues" evidence="8">
    <location>
        <begin position="415"/>
        <end position="431"/>
    </location>
</feature>
<evidence type="ECO:0000256" key="8">
    <source>
        <dbReference type="SAM" id="MobiDB-lite"/>
    </source>
</evidence>